<dbReference type="InterPro" id="IPR003675">
    <property type="entry name" value="Rce1/LyrA-like_dom"/>
</dbReference>
<dbReference type="RefSeq" id="WP_181753913.1">
    <property type="nucleotide sequence ID" value="NZ_JACEIQ010000021.1"/>
</dbReference>
<keyword evidence="1" id="KW-1133">Transmembrane helix</keyword>
<keyword evidence="3" id="KW-0645">Protease</keyword>
<proteinExistence type="predicted"/>
<dbReference type="AlphaFoldDB" id="A0A7W1WTU8"/>
<evidence type="ECO:0000256" key="1">
    <source>
        <dbReference type="SAM" id="Phobius"/>
    </source>
</evidence>
<name>A0A7W1WTU8_9BACL</name>
<keyword evidence="1" id="KW-0472">Membrane</keyword>
<gene>
    <name evidence="3" type="ORF">H1191_16740</name>
</gene>
<sequence>MLEVIINIINNIITFAPIIFLFFLVNLSERDRTLENPGKGKELGIISYALVILGFSFTLMVGLLLHFQGKQILQLMQVLSNGPAPEGLQQSPSGLAEVFPRVENIGLGLWVPSLLAILMFIPVIRRGLSVLIPIDPFRRTHAVALSMSMLILLNLFVTLGVGLETLTKVQGQASEAGTLALLWSQDILLALLGLIGVGWLTRRNGSESLKRLGLVKPTAIQLLIGFGSGIALVIVVLIIQWIAALIGVAGDPHVEELTEKMLGSLFNSVPGILTLGLAAALGEEIIFRGALQPRFGIIFTSLLFAMVHANYGFSLSTLVVLLLGLCLGFVRKRLNTVVSMVIHATYNITWGVLSVFMS</sequence>
<reference evidence="3 4" key="1">
    <citation type="submission" date="2020-07" db="EMBL/GenBank/DDBJ databases">
        <authorList>
            <person name="Feng H."/>
        </authorList>
    </citation>
    <scope>NUCLEOTIDE SEQUENCE [LARGE SCALE GENOMIC DNA]</scope>
    <source>
        <strain evidence="4">s-10</strain>
    </source>
</reference>
<comment type="caution">
    <text evidence="3">The sequence shown here is derived from an EMBL/GenBank/DDBJ whole genome shotgun (WGS) entry which is preliminary data.</text>
</comment>
<keyword evidence="3" id="KW-0482">Metalloprotease</keyword>
<evidence type="ECO:0000313" key="4">
    <source>
        <dbReference type="Proteomes" id="UP000535491"/>
    </source>
</evidence>
<dbReference type="GO" id="GO:0080120">
    <property type="term" value="P:CAAX-box protein maturation"/>
    <property type="evidence" value="ECO:0007669"/>
    <property type="project" value="UniProtKB-ARBA"/>
</dbReference>
<dbReference type="Proteomes" id="UP000535491">
    <property type="component" value="Unassembled WGS sequence"/>
</dbReference>
<evidence type="ECO:0000259" key="2">
    <source>
        <dbReference type="Pfam" id="PF02517"/>
    </source>
</evidence>
<protein>
    <submittedName>
        <fullName evidence="3">CPBP family intramembrane metalloprotease</fullName>
    </submittedName>
</protein>
<keyword evidence="3" id="KW-0378">Hydrolase</keyword>
<accession>A0A7W1WTU8</accession>
<dbReference type="GO" id="GO:0006508">
    <property type="term" value="P:proteolysis"/>
    <property type="evidence" value="ECO:0007669"/>
    <property type="project" value="UniProtKB-KW"/>
</dbReference>
<organism evidence="3 4">
    <name type="scientific">Paenactinomyces guangxiensis</name>
    <dbReference type="NCBI Taxonomy" id="1490290"/>
    <lineage>
        <taxon>Bacteria</taxon>
        <taxon>Bacillati</taxon>
        <taxon>Bacillota</taxon>
        <taxon>Bacilli</taxon>
        <taxon>Bacillales</taxon>
        <taxon>Thermoactinomycetaceae</taxon>
        <taxon>Paenactinomyces</taxon>
    </lineage>
</organism>
<feature type="transmembrane region" description="Helical" evidence="1">
    <location>
        <begin position="313"/>
        <end position="330"/>
    </location>
</feature>
<feature type="transmembrane region" description="Helical" evidence="1">
    <location>
        <begin position="222"/>
        <end position="249"/>
    </location>
</feature>
<keyword evidence="4" id="KW-1185">Reference proteome</keyword>
<keyword evidence="1" id="KW-0812">Transmembrane</keyword>
<feature type="domain" description="CAAX prenyl protease 2/Lysostaphin resistance protein A-like" evidence="2">
    <location>
        <begin position="268"/>
        <end position="348"/>
    </location>
</feature>
<feature type="transmembrane region" description="Helical" evidence="1">
    <location>
        <begin position="6"/>
        <end position="25"/>
    </location>
</feature>
<evidence type="ECO:0000313" key="3">
    <source>
        <dbReference type="EMBL" id="MBA4495939.1"/>
    </source>
</evidence>
<dbReference type="GO" id="GO:0008237">
    <property type="term" value="F:metallopeptidase activity"/>
    <property type="evidence" value="ECO:0007669"/>
    <property type="project" value="UniProtKB-KW"/>
</dbReference>
<feature type="transmembrane region" description="Helical" evidence="1">
    <location>
        <begin position="105"/>
        <end position="124"/>
    </location>
</feature>
<dbReference type="GO" id="GO:0004175">
    <property type="term" value="F:endopeptidase activity"/>
    <property type="evidence" value="ECO:0007669"/>
    <property type="project" value="UniProtKB-ARBA"/>
</dbReference>
<feature type="transmembrane region" description="Helical" evidence="1">
    <location>
        <begin position="45"/>
        <end position="67"/>
    </location>
</feature>
<dbReference type="EMBL" id="JACEIQ010000021">
    <property type="protein sequence ID" value="MBA4495939.1"/>
    <property type="molecule type" value="Genomic_DNA"/>
</dbReference>
<feature type="transmembrane region" description="Helical" evidence="1">
    <location>
        <begin position="144"/>
        <end position="163"/>
    </location>
</feature>
<dbReference type="Pfam" id="PF02517">
    <property type="entry name" value="Rce1-like"/>
    <property type="match status" value="1"/>
</dbReference>
<feature type="transmembrane region" description="Helical" evidence="1">
    <location>
        <begin position="337"/>
        <end position="357"/>
    </location>
</feature>
<feature type="transmembrane region" description="Helical" evidence="1">
    <location>
        <begin position="183"/>
        <end position="201"/>
    </location>
</feature>